<keyword evidence="2" id="KW-0238">DNA-binding</keyword>
<comment type="caution">
    <text evidence="5">The sequence shown here is derived from an EMBL/GenBank/DDBJ whole genome shotgun (WGS) entry which is preliminary data.</text>
</comment>
<evidence type="ECO:0000256" key="3">
    <source>
        <dbReference type="ARBA" id="ARBA00023172"/>
    </source>
</evidence>
<dbReference type="InterPro" id="IPR025269">
    <property type="entry name" value="SAM-like_dom"/>
</dbReference>
<evidence type="ECO:0000313" key="6">
    <source>
        <dbReference type="Proteomes" id="UP001589828"/>
    </source>
</evidence>
<keyword evidence="6" id="KW-1185">Reference proteome</keyword>
<organism evidence="5 6">
    <name type="scientific">Mucilaginibacter angelicae</name>
    <dbReference type="NCBI Taxonomy" id="869718"/>
    <lineage>
        <taxon>Bacteria</taxon>
        <taxon>Pseudomonadati</taxon>
        <taxon>Bacteroidota</taxon>
        <taxon>Sphingobacteriia</taxon>
        <taxon>Sphingobacteriales</taxon>
        <taxon>Sphingobacteriaceae</taxon>
        <taxon>Mucilaginibacter</taxon>
    </lineage>
</organism>
<dbReference type="InterPro" id="IPR013762">
    <property type="entry name" value="Integrase-like_cat_sf"/>
</dbReference>
<dbReference type="Pfam" id="PF00589">
    <property type="entry name" value="Phage_integrase"/>
    <property type="match status" value="1"/>
</dbReference>
<dbReference type="InterPro" id="IPR050090">
    <property type="entry name" value="Tyrosine_recombinase_XerCD"/>
</dbReference>
<dbReference type="SUPFAM" id="SSF56349">
    <property type="entry name" value="DNA breaking-rejoining enzymes"/>
    <property type="match status" value="1"/>
</dbReference>
<dbReference type="InterPro" id="IPR010998">
    <property type="entry name" value="Integrase_recombinase_N"/>
</dbReference>
<comment type="similarity">
    <text evidence="1">Belongs to the 'phage' integrase family.</text>
</comment>
<proteinExistence type="inferred from homology"/>
<evidence type="ECO:0000313" key="5">
    <source>
        <dbReference type="EMBL" id="MFC0513181.1"/>
    </source>
</evidence>
<dbReference type="CDD" id="cd01185">
    <property type="entry name" value="INTN1_C_like"/>
    <property type="match status" value="1"/>
</dbReference>
<dbReference type="EMBL" id="JBHLTS010000004">
    <property type="protein sequence ID" value="MFC0513181.1"/>
    <property type="molecule type" value="Genomic_DNA"/>
</dbReference>
<dbReference type="Gene3D" id="1.10.443.10">
    <property type="entry name" value="Intergrase catalytic core"/>
    <property type="match status" value="1"/>
</dbReference>
<accession>A0ABV6L0D9</accession>
<dbReference type="PROSITE" id="PS51898">
    <property type="entry name" value="TYR_RECOMBINASE"/>
    <property type="match status" value="1"/>
</dbReference>
<dbReference type="PANTHER" id="PTHR30349">
    <property type="entry name" value="PHAGE INTEGRASE-RELATED"/>
    <property type="match status" value="1"/>
</dbReference>
<dbReference type="RefSeq" id="WP_377021054.1">
    <property type="nucleotide sequence ID" value="NZ_JBHLTS010000004.1"/>
</dbReference>
<dbReference type="Proteomes" id="UP001589828">
    <property type="component" value="Unassembled WGS sequence"/>
</dbReference>
<gene>
    <name evidence="5" type="ORF">ACFFGT_03180</name>
</gene>
<evidence type="ECO:0000256" key="2">
    <source>
        <dbReference type="ARBA" id="ARBA00023125"/>
    </source>
</evidence>
<dbReference type="InterPro" id="IPR011010">
    <property type="entry name" value="DNA_brk_join_enz"/>
</dbReference>
<dbReference type="InterPro" id="IPR002104">
    <property type="entry name" value="Integrase_catalytic"/>
</dbReference>
<evidence type="ECO:0000256" key="1">
    <source>
        <dbReference type="ARBA" id="ARBA00008857"/>
    </source>
</evidence>
<protein>
    <submittedName>
        <fullName evidence="5">Tyrosine-type recombinase/integrase</fullName>
    </submittedName>
</protein>
<sequence length="378" mass="43650">MPKVHIRKKAITNGRHSIYLDFSPPLRNPQTGKPQRFEFLDVFLFDKPSNIWEKRHNIETSELIENVRANRLLDIQNRKFGFISNRDRSASFIDFFFQFICTRTGSECDNNAMSYRYFVAFAGHDLIFNDLDEFLCEDYKNFLMSGPGISRRGDPISRNTAANYFAKFRNAIKRAYKKGLITVDLHSQVDPIKLKETHREQLELEEFQRLVDAEAKSDLIKRAAIFAGLTGLRFSDVKTLIWSEVRGDRGKYHLQFTQEKTEGAEILPISNQAVRVLGKRGQSQGRVFPNLHYSSLKPCFTDWLKNAGIEKNITFHSFRHTYATLQLEFGTELLTVSKLLGHKSIKTTLIYTKVKDKMKIAAASRIKLNLKNLKAGKR</sequence>
<dbReference type="Gene3D" id="1.10.150.130">
    <property type="match status" value="1"/>
</dbReference>
<dbReference type="PANTHER" id="PTHR30349:SF64">
    <property type="entry name" value="PROPHAGE INTEGRASE INTD-RELATED"/>
    <property type="match status" value="1"/>
</dbReference>
<dbReference type="Pfam" id="PF13102">
    <property type="entry name" value="Phage_int_SAM_5"/>
    <property type="match status" value="1"/>
</dbReference>
<feature type="domain" description="Tyr recombinase" evidence="4">
    <location>
        <begin position="197"/>
        <end position="364"/>
    </location>
</feature>
<keyword evidence="3" id="KW-0233">DNA recombination</keyword>
<evidence type="ECO:0000259" key="4">
    <source>
        <dbReference type="PROSITE" id="PS51898"/>
    </source>
</evidence>
<reference evidence="5 6" key="1">
    <citation type="submission" date="2024-09" db="EMBL/GenBank/DDBJ databases">
        <authorList>
            <person name="Sun Q."/>
            <person name="Mori K."/>
        </authorList>
    </citation>
    <scope>NUCLEOTIDE SEQUENCE [LARGE SCALE GENOMIC DNA]</scope>
    <source>
        <strain evidence="5 6">NCAIM B.02415</strain>
    </source>
</reference>
<name>A0ABV6L0D9_9SPHI</name>